<gene>
    <name evidence="1" type="ORF">AOX56_00215</name>
</gene>
<organism evidence="1 2">
    <name type="scientific">Aeromonas sobria</name>
    <dbReference type="NCBI Taxonomy" id="646"/>
    <lineage>
        <taxon>Bacteria</taxon>
        <taxon>Pseudomonadati</taxon>
        <taxon>Pseudomonadota</taxon>
        <taxon>Gammaproteobacteria</taxon>
        <taxon>Aeromonadales</taxon>
        <taxon>Aeromonadaceae</taxon>
        <taxon>Aeromonas</taxon>
    </lineage>
</organism>
<accession>A0A2N3J8T0</accession>
<evidence type="ECO:0000313" key="2">
    <source>
        <dbReference type="Proteomes" id="UP000233526"/>
    </source>
</evidence>
<dbReference type="AlphaFoldDB" id="A0A2N3J8T0"/>
<dbReference type="EMBL" id="LJZX01000001">
    <property type="protein sequence ID" value="PKQ82982.1"/>
    <property type="molecule type" value="Genomic_DNA"/>
</dbReference>
<name>A0A2N3J8T0_AERSO</name>
<dbReference type="Proteomes" id="UP000233526">
    <property type="component" value="Unassembled WGS sequence"/>
</dbReference>
<evidence type="ECO:0000313" key="1">
    <source>
        <dbReference type="EMBL" id="PKQ82982.1"/>
    </source>
</evidence>
<proteinExistence type="predicted"/>
<comment type="caution">
    <text evidence="1">The sequence shown here is derived from an EMBL/GenBank/DDBJ whole genome shotgun (WGS) entry which is preliminary data.</text>
</comment>
<reference evidence="1 2" key="1">
    <citation type="journal article" date="2017" name="Front. Microbiol.">
        <title>Strong Genomic and Phenotypic Heterogeneity in the Aeromonas sobria Species Complex.</title>
        <authorList>
            <person name="Gauthier J."/>
            <person name="Vincent A.T."/>
            <person name="Charette S.J."/>
            <person name="Derome N."/>
        </authorList>
    </citation>
    <scope>NUCLEOTIDE SEQUENCE [LARGE SCALE GENOMIC DNA]</scope>
    <source>
        <strain evidence="1 2">JF2635</strain>
    </source>
</reference>
<sequence>MKPILASLFSSTDAPSKTDVIILEEDFFTNNGFTLIEKPGVTPANDNVNKLHRDIANLNYGSLGLCAEEIARGILIAEAEAEAEVPSDLRVKRFNEKMVIDIVKEAVSSGVVVVDKLKEPWKIKLGYVT</sequence>
<protein>
    <submittedName>
        <fullName evidence="1">Uncharacterized protein</fullName>
    </submittedName>
</protein>